<dbReference type="AlphaFoldDB" id="A0A933W1C3"/>
<sequence>MLPIRPWVLAALLGAGASSSAWAGTEGPRPDSTIAFPSAADRRWQTGLVRRDRLQHASLSFVLAGAARTAGRPRGEAFALSLSAGVLKEVRDARHDRFDLVDLAADALGAALGAALPGERRD</sequence>
<accession>A0A933W1C3</accession>
<evidence type="ECO:0000313" key="3">
    <source>
        <dbReference type="Proteomes" id="UP000696931"/>
    </source>
</evidence>
<gene>
    <name evidence="2" type="ORF">HZA61_05455</name>
</gene>
<dbReference type="EMBL" id="JACRIW010000038">
    <property type="protein sequence ID" value="MBI5168910.1"/>
    <property type="molecule type" value="Genomic_DNA"/>
</dbReference>
<comment type="caution">
    <text evidence="2">The sequence shown here is derived from an EMBL/GenBank/DDBJ whole genome shotgun (WGS) entry which is preliminary data.</text>
</comment>
<keyword evidence="1" id="KW-0732">Signal</keyword>
<organism evidence="2 3">
    <name type="scientific">Eiseniibacteriota bacterium</name>
    <dbReference type="NCBI Taxonomy" id="2212470"/>
    <lineage>
        <taxon>Bacteria</taxon>
        <taxon>Candidatus Eiseniibacteriota</taxon>
    </lineage>
</organism>
<evidence type="ECO:0000256" key="1">
    <source>
        <dbReference type="SAM" id="SignalP"/>
    </source>
</evidence>
<feature type="signal peptide" evidence="1">
    <location>
        <begin position="1"/>
        <end position="23"/>
    </location>
</feature>
<evidence type="ECO:0000313" key="2">
    <source>
        <dbReference type="EMBL" id="MBI5168910.1"/>
    </source>
</evidence>
<reference evidence="2" key="1">
    <citation type="submission" date="2020-07" db="EMBL/GenBank/DDBJ databases">
        <title>Huge and variable diversity of episymbiotic CPR bacteria and DPANN archaea in groundwater ecosystems.</title>
        <authorList>
            <person name="He C.Y."/>
            <person name="Keren R."/>
            <person name="Whittaker M."/>
            <person name="Farag I.F."/>
            <person name="Doudna J."/>
            <person name="Cate J.H.D."/>
            <person name="Banfield J.F."/>
        </authorList>
    </citation>
    <scope>NUCLEOTIDE SEQUENCE</scope>
    <source>
        <strain evidence="2">NC_groundwater_1813_Pr3_B-0.1um_71_17</strain>
    </source>
</reference>
<feature type="chain" id="PRO_5037277022" evidence="1">
    <location>
        <begin position="24"/>
        <end position="122"/>
    </location>
</feature>
<dbReference type="Proteomes" id="UP000696931">
    <property type="component" value="Unassembled WGS sequence"/>
</dbReference>
<name>A0A933W1C3_UNCEI</name>
<proteinExistence type="predicted"/>
<protein>
    <submittedName>
        <fullName evidence="2">Uncharacterized protein</fullName>
    </submittedName>
</protein>